<feature type="compositionally biased region" description="Gly residues" evidence="1">
    <location>
        <begin position="12"/>
        <end position="23"/>
    </location>
</feature>
<dbReference type="EMBL" id="ML977329">
    <property type="protein sequence ID" value="KAF2112970.1"/>
    <property type="molecule type" value="Genomic_DNA"/>
</dbReference>
<dbReference type="Proteomes" id="UP000799770">
    <property type="component" value="Unassembled WGS sequence"/>
</dbReference>
<feature type="region of interest" description="Disordered" evidence="1">
    <location>
        <begin position="1"/>
        <end position="52"/>
    </location>
</feature>
<dbReference type="AlphaFoldDB" id="A0A6A5Z0Q1"/>
<keyword evidence="3" id="KW-1185">Reference proteome</keyword>
<feature type="non-terminal residue" evidence="2">
    <location>
        <position position="1"/>
    </location>
</feature>
<gene>
    <name evidence="2" type="ORF">BDV96DRAFT_663841</name>
</gene>
<accession>A0A6A5Z0Q1</accession>
<evidence type="ECO:0000256" key="1">
    <source>
        <dbReference type="SAM" id="MobiDB-lite"/>
    </source>
</evidence>
<protein>
    <submittedName>
        <fullName evidence="2">Uncharacterized protein</fullName>
    </submittedName>
</protein>
<name>A0A6A5Z0Q1_9PLEO</name>
<evidence type="ECO:0000313" key="2">
    <source>
        <dbReference type="EMBL" id="KAF2112970.1"/>
    </source>
</evidence>
<proteinExistence type="predicted"/>
<reference evidence="2" key="1">
    <citation type="journal article" date="2020" name="Stud. Mycol.">
        <title>101 Dothideomycetes genomes: a test case for predicting lifestyles and emergence of pathogens.</title>
        <authorList>
            <person name="Haridas S."/>
            <person name="Albert R."/>
            <person name="Binder M."/>
            <person name="Bloem J."/>
            <person name="Labutti K."/>
            <person name="Salamov A."/>
            <person name="Andreopoulos B."/>
            <person name="Baker S."/>
            <person name="Barry K."/>
            <person name="Bills G."/>
            <person name="Bluhm B."/>
            <person name="Cannon C."/>
            <person name="Castanera R."/>
            <person name="Culley D."/>
            <person name="Daum C."/>
            <person name="Ezra D."/>
            <person name="Gonzalez J."/>
            <person name="Henrissat B."/>
            <person name="Kuo A."/>
            <person name="Liang C."/>
            <person name="Lipzen A."/>
            <person name="Lutzoni F."/>
            <person name="Magnuson J."/>
            <person name="Mondo S."/>
            <person name="Nolan M."/>
            <person name="Ohm R."/>
            <person name="Pangilinan J."/>
            <person name="Park H.-J."/>
            <person name="Ramirez L."/>
            <person name="Alfaro M."/>
            <person name="Sun H."/>
            <person name="Tritt A."/>
            <person name="Yoshinaga Y."/>
            <person name="Zwiers L.-H."/>
            <person name="Turgeon B."/>
            <person name="Goodwin S."/>
            <person name="Spatafora J."/>
            <person name="Crous P."/>
            <person name="Grigoriev I."/>
        </authorList>
    </citation>
    <scope>NUCLEOTIDE SEQUENCE</scope>
    <source>
        <strain evidence="2">CBS 627.86</strain>
    </source>
</reference>
<organism evidence="2 3">
    <name type="scientific">Lophiotrema nucula</name>
    <dbReference type="NCBI Taxonomy" id="690887"/>
    <lineage>
        <taxon>Eukaryota</taxon>
        <taxon>Fungi</taxon>
        <taxon>Dikarya</taxon>
        <taxon>Ascomycota</taxon>
        <taxon>Pezizomycotina</taxon>
        <taxon>Dothideomycetes</taxon>
        <taxon>Pleosporomycetidae</taxon>
        <taxon>Pleosporales</taxon>
        <taxon>Lophiotremataceae</taxon>
        <taxon>Lophiotrema</taxon>
    </lineage>
</organism>
<sequence length="199" mass="21081">HIGHGLRSAGCDGEGVAEGGASGGRDEAGKIQGARCSSRRPSTARLTRGRRDATMATCARTATAIACSLGISTRGAGVELWVGGDAVVLGVRVRYRAAWIRAWPLWGGLAEQRQRRGAEGEGVQRRGEATEATGGRSSRRAVVVDCLGKSVKCWPAPCPFVISLFGTRARRRGTTIGCKRKGRAAIFEKTPPVCHWAIQ</sequence>
<evidence type="ECO:0000313" key="3">
    <source>
        <dbReference type="Proteomes" id="UP000799770"/>
    </source>
</evidence>